<feature type="region of interest" description="Disordered" evidence="7">
    <location>
        <begin position="83"/>
        <end position="106"/>
    </location>
</feature>
<feature type="compositionally biased region" description="Basic and acidic residues" evidence="7">
    <location>
        <begin position="166"/>
        <end position="185"/>
    </location>
</feature>
<evidence type="ECO:0008006" key="10">
    <source>
        <dbReference type="Google" id="ProtNLM"/>
    </source>
</evidence>
<comment type="subcellular location">
    <subcellularLocation>
        <location evidence="1">Nucleus</location>
    </subcellularLocation>
</comment>
<feature type="region of interest" description="Disordered" evidence="7">
    <location>
        <begin position="166"/>
        <end position="210"/>
    </location>
</feature>
<evidence type="ECO:0000313" key="8">
    <source>
        <dbReference type="EMBL" id="GJF00109.1"/>
    </source>
</evidence>
<keyword evidence="6" id="KW-0175">Coiled coil</keyword>
<dbReference type="GO" id="GO:0043124">
    <property type="term" value="P:negative regulation of canonical NF-kappaB signal transduction"/>
    <property type="evidence" value="ECO:0007669"/>
    <property type="project" value="InterPro"/>
</dbReference>
<dbReference type="PANTHER" id="PTHR15263">
    <property type="entry name" value="I-KAPPA-B-LIKE PROTEIN IKBL"/>
    <property type="match status" value="1"/>
</dbReference>
<dbReference type="EMBL" id="BPQB01000134">
    <property type="protein sequence ID" value="GJF00109.1"/>
    <property type="molecule type" value="Genomic_DNA"/>
</dbReference>
<dbReference type="AlphaFoldDB" id="A0A9P3LLU1"/>
<evidence type="ECO:0000256" key="2">
    <source>
        <dbReference type="ARBA" id="ARBA00022553"/>
    </source>
</evidence>
<organism evidence="8 9">
    <name type="scientific">Phanerochaete sordida</name>
    <dbReference type="NCBI Taxonomy" id="48140"/>
    <lineage>
        <taxon>Eukaryota</taxon>
        <taxon>Fungi</taxon>
        <taxon>Dikarya</taxon>
        <taxon>Basidiomycota</taxon>
        <taxon>Agaricomycotina</taxon>
        <taxon>Agaricomycetes</taxon>
        <taxon>Polyporales</taxon>
        <taxon>Phanerochaetaceae</taxon>
        <taxon>Phanerochaete</taxon>
    </lineage>
</organism>
<evidence type="ECO:0000256" key="1">
    <source>
        <dbReference type="ARBA" id="ARBA00004123"/>
    </source>
</evidence>
<keyword evidence="3" id="KW-0677">Repeat</keyword>
<dbReference type="InterPro" id="IPR038753">
    <property type="entry name" value="NFKBIL1"/>
</dbReference>
<evidence type="ECO:0000256" key="3">
    <source>
        <dbReference type="ARBA" id="ARBA00022737"/>
    </source>
</evidence>
<reference evidence="8 9" key="1">
    <citation type="submission" date="2021-08" db="EMBL/GenBank/DDBJ databases">
        <title>Draft Genome Sequence of Phanerochaete sordida strain YK-624.</title>
        <authorList>
            <person name="Mori T."/>
            <person name="Dohra H."/>
            <person name="Suzuki T."/>
            <person name="Kawagishi H."/>
            <person name="Hirai H."/>
        </authorList>
    </citation>
    <scope>NUCLEOTIDE SEQUENCE [LARGE SCALE GENOMIC DNA]</scope>
    <source>
        <strain evidence="8 9">YK-624</strain>
    </source>
</reference>
<gene>
    <name evidence="8" type="ORF">PsYK624_163880</name>
</gene>
<dbReference type="GO" id="GO:0005634">
    <property type="term" value="C:nucleus"/>
    <property type="evidence" value="ECO:0007669"/>
    <property type="project" value="UniProtKB-SubCell"/>
</dbReference>
<keyword evidence="5" id="KW-0539">Nucleus</keyword>
<evidence type="ECO:0000256" key="6">
    <source>
        <dbReference type="SAM" id="Coils"/>
    </source>
</evidence>
<dbReference type="PANTHER" id="PTHR15263:SF1">
    <property type="entry name" value="NF-KAPPA-B INHIBITOR-LIKE PROTEIN 1"/>
    <property type="match status" value="1"/>
</dbReference>
<keyword evidence="4" id="KW-0040">ANK repeat</keyword>
<dbReference type="Proteomes" id="UP000703269">
    <property type="component" value="Unassembled WGS sequence"/>
</dbReference>
<proteinExistence type="predicted"/>
<evidence type="ECO:0000256" key="5">
    <source>
        <dbReference type="ARBA" id="ARBA00023242"/>
    </source>
</evidence>
<feature type="compositionally biased region" description="Basic and acidic residues" evidence="7">
    <location>
        <begin position="195"/>
        <end position="210"/>
    </location>
</feature>
<protein>
    <recommendedName>
        <fullName evidence="10">J domain-containing protein</fullName>
    </recommendedName>
</protein>
<keyword evidence="2" id="KW-0597">Phosphoprotein</keyword>
<evidence type="ECO:0000256" key="4">
    <source>
        <dbReference type="ARBA" id="ARBA00023043"/>
    </source>
</evidence>
<evidence type="ECO:0000313" key="9">
    <source>
        <dbReference type="Proteomes" id="UP000703269"/>
    </source>
</evidence>
<keyword evidence="9" id="KW-1185">Reference proteome</keyword>
<feature type="coiled-coil region" evidence="6">
    <location>
        <begin position="219"/>
        <end position="292"/>
    </location>
</feature>
<comment type="caution">
    <text evidence="8">The sequence shown here is derived from an EMBL/GenBank/DDBJ whole genome shotgun (WGS) entry which is preliminary data.</text>
</comment>
<name>A0A9P3LLU1_9APHY</name>
<evidence type="ECO:0000256" key="7">
    <source>
        <dbReference type="SAM" id="MobiDB-lite"/>
    </source>
</evidence>
<accession>A0A9P3LLU1</accession>
<sequence length="413" mass="47132">MTAKDILDYLTEAERQGQYKAAALEQEAATISGTIQDRARTLRSSLDALWWHLEAEYHAETAAAQTTRQLEDELTRVRAELSAKSNEAKAERRKRLEAERERMDSEESRLRTADRLDDMRAASLIIARQLDWANHGGYGTPVQFTSQYEQTAPAVRQLLKDLADRASEENTRELNRRAGHSHEYSRPPPPSGSQEHNRAEERRSRTTAEERFSFQQEMNAAAEIRIAALVQELREVKNELEQKQDALWCAKGRIMELLDTSREVEVKHAQDLDEARRRAEAAIEKMSRTLLDTKEGHVQEVVKLQDAGAVRTYEACWGILTARILSFDDIPWPMLDAPKSPEDISLVAVRRFLLPDSSTAFETKRAILKRALLRWHPDKFGSVLECVRESERDSVKRAVNLVAGYLNDLNQDG</sequence>
<dbReference type="OrthoDB" id="412109at2759"/>